<dbReference type="InterPro" id="IPR002110">
    <property type="entry name" value="Ankyrin_rpt"/>
</dbReference>
<sequence length="234" mass="26821">MSEFSVWTLPNPFKLSLGQRLSESVTENCYIKQVHEVVVLLFLYQGLSELCNMTELHEAVALGDYDLVNELLKKGLCDVNYKDTDWNDRTPLHWAAAKGQSEMVKLLVQHGARLCLRTDVGWTPAHFAAESGRLSVLRTLHFLHAAIDAADLYGDTPKRIAEIYGHKDCVKFLEIAEVECRNYRLVAGLKRIQLDQTDEDWELKKEELEKNTPCAQVKYTVSTQKKNRRKNVKQ</sequence>
<evidence type="ECO:0000256" key="1">
    <source>
        <dbReference type="ARBA" id="ARBA00022737"/>
    </source>
</evidence>
<feature type="repeat" description="ANK" evidence="3">
    <location>
        <begin position="120"/>
        <end position="152"/>
    </location>
</feature>
<evidence type="ECO:0000313" key="4">
    <source>
        <dbReference type="Ensembl" id="ENSCSRP00000010961.1"/>
    </source>
</evidence>
<feature type="repeat" description="ANK" evidence="3">
    <location>
        <begin position="87"/>
        <end position="119"/>
    </location>
</feature>
<evidence type="ECO:0000256" key="3">
    <source>
        <dbReference type="PROSITE-ProRule" id="PRU00023"/>
    </source>
</evidence>
<dbReference type="AlphaFoldDB" id="A0A8C3S7L9"/>
<dbReference type="SUPFAM" id="SSF48403">
    <property type="entry name" value="Ankyrin repeat"/>
    <property type="match status" value="1"/>
</dbReference>
<dbReference type="PROSITE" id="PS50297">
    <property type="entry name" value="ANK_REP_REGION"/>
    <property type="match status" value="1"/>
</dbReference>
<dbReference type="PROSITE" id="PS50088">
    <property type="entry name" value="ANK_REPEAT"/>
    <property type="match status" value="2"/>
</dbReference>
<keyword evidence="5" id="KW-1185">Reference proteome</keyword>
<dbReference type="Pfam" id="PF12796">
    <property type="entry name" value="Ank_2"/>
    <property type="match status" value="1"/>
</dbReference>
<keyword evidence="1" id="KW-0677">Repeat</keyword>
<dbReference type="InterPro" id="IPR036770">
    <property type="entry name" value="Ankyrin_rpt-contain_sf"/>
</dbReference>
<dbReference type="PANTHER" id="PTHR24201:SF15">
    <property type="entry name" value="ANKYRIN REPEAT DOMAIN-CONTAINING PROTEIN 66"/>
    <property type="match status" value="1"/>
</dbReference>
<keyword evidence="2 3" id="KW-0040">ANK repeat</keyword>
<dbReference type="Gene3D" id="1.25.40.20">
    <property type="entry name" value="Ankyrin repeat-containing domain"/>
    <property type="match status" value="2"/>
</dbReference>
<dbReference type="InterPro" id="IPR050776">
    <property type="entry name" value="Ank_Repeat/CDKN_Inhibitor"/>
</dbReference>
<reference evidence="4" key="2">
    <citation type="submission" date="2025-09" db="UniProtKB">
        <authorList>
            <consortium name="Ensembl"/>
        </authorList>
    </citation>
    <scope>IDENTIFICATION</scope>
</reference>
<dbReference type="PANTHER" id="PTHR24201">
    <property type="entry name" value="ANK_REP_REGION DOMAIN-CONTAINING PROTEIN"/>
    <property type="match status" value="1"/>
</dbReference>
<accession>A0A8C3S7L9</accession>
<proteinExistence type="predicted"/>
<dbReference type="Proteomes" id="UP000694403">
    <property type="component" value="Unplaced"/>
</dbReference>
<dbReference type="Ensembl" id="ENSCSRT00000011369.1">
    <property type="protein sequence ID" value="ENSCSRP00000010961.1"/>
    <property type="gene ID" value="ENSCSRG00000008225.1"/>
</dbReference>
<evidence type="ECO:0000313" key="5">
    <source>
        <dbReference type="Proteomes" id="UP000694403"/>
    </source>
</evidence>
<protein>
    <submittedName>
        <fullName evidence="4">Ankyrin repeat domain 66</fullName>
    </submittedName>
</protein>
<reference evidence="4" key="1">
    <citation type="submission" date="2025-08" db="UniProtKB">
        <authorList>
            <consortium name="Ensembl"/>
        </authorList>
    </citation>
    <scope>IDENTIFICATION</scope>
</reference>
<organism evidence="4 5">
    <name type="scientific">Chelydra serpentina</name>
    <name type="common">Snapping turtle</name>
    <name type="synonym">Testudo serpentina</name>
    <dbReference type="NCBI Taxonomy" id="8475"/>
    <lineage>
        <taxon>Eukaryota</taxon>
        <taxon>Metazoa</taxon>
        <taxon>Chordata</taxon>
        <taxon>Craniata</taxon>
        <taxon>Vertebrata</taxon>
        <taxon>Euteleostomi</taxon>
        <taxon>Archelosauria</taxon>
        <taxon>Testudinata</taxon>
        <taxon>Testudines</taxon>
        <taxon>Cryptodira</taxon>
        <taxon>Durocryptodira</taxon>
        <taxon>Americhelydia</taxon>
        <taxon>Chelydroidea</taxon>
        <taxon>Chelydridae</taxon>
        <taxon>Chelydra</taxon>
    </lineage>
</organism>
<name>A0A8C3S7L9_CHESE</name>
<evidence type="ECO:0000256" key="2">
    <source>
        <dbReference type="ARBA" id="ARBA00023043"/>
    </source>
</evidence>
<dbReference type="SMART" id="SM00248">
    <property type="entry name" value="ANK"/>
    <property type="match status" value="4"/>
</dbReference>